<organism evidence="2 3">
    <name type="scientific">Stigmatella ashevillensis</name>
    <dbReference type="NCBI Taxonomy" id="2995309"/>
    <lineage>
        <taxon>Bacteria</taxon>
        <taxon>Pseudomonadati</taxon>
        <taxon>Myxococcota</taxon>
        <taxon>Myxococcia</taxon>
        <taxon>Myxococcales</taxon>
        <taxon>Cystobacterineae</taxon>
        <taxon>Archangiaceae</taxon>
        <taxon>Stigmatella</taxon>
    </lineage>
</organism>
<dbReference type="SUPFAM" id="SSF48452">
    <property type="entry name" value="TPR-like"/>
    <property type="match status" value="1"/>
</dbReference>
<reference evidence="2 3" key="1">
    <citation type="submission" date="2022-11" db="EMBL/GenBank/DDBJ databases">
        <title>Minimal conservation of predation-associated metabolite biosynthetic gene clusters underscores biosynthetic potential of Myxococcota including descriptions for ten novel species: Archangium lansinium sp. nov., Myxococcus landrumus sp. nov., Nannocystis bai.</title>
        <authorList>
            <person name="Ahearne A."/>
            <person name="Stevens C."/>
            <person name="Dowd S."/>
        </authorList>
    </citation>
    <scope>NUCLEOTIDE SEQUENCE [LARGE SCALE GENOMIC DNA]</scope>
    <source>
        <strain evidence="2 3">NCWAL01</strain>
    </source>
</reference>
<feature type="chain" id="PRO_5045132454" description="Tetratricopeptide repeat protein" evidence="1">
    <location>
        <begin position="31"/>
        <end position="265"/>
    </location>
</feature>
<keyword evidence="1" id="KW-0732">Signal</keyword>
<sequence>MTCSRLPLPLTLVLLAVSFAGGVLPGTAHAKDTDANALGFKAYGKKHYKKAHGLFEKALKQNPSNAYARLNRARTTTLLQSGKKETDDFDYCALHTNWIFQALADLSRAVELDRAALLPKIDEDQTGLKALKALDEYKKWRQAVSVLTAEAGTEKVLRDTPHWLIQAPGQVPLFISLKPDHTVTEQEGDRDEKTIGQWSLKEGQLSIGPSQGKARPWKVEADKSFFNQGQDFFFATYLVPQAEEAAAPGSLAGPWSAGPLTDDCM</sequence>
<protein>
    <recommendedName>
        <fullName evidence="4">Tetratricopeptide repeat protein</fullName>
    </recommendedName>
</protein>
<evidence type="ECO:0000313" key="3">
    <source>
        <dbReference type="Proteomes" id="UP001221838"/>
    </source>
</evidence>
<proteinExistence type="predicted"/>
<evidence type="ECO:0008006" key="4">
    <source>
        <dbReference type="Google" id="ProtNLM"/>
    </source>
</evidence>
<dbReference type="InterPro" id="IPR011990">
    <property type="entry name" value="TPR-like_helical_dom_sf"/>
</dbReference>
<gene>
    <name evidence="2" type="ORF">POL68_42580</name>
</gene>
<accession>A0ABT5DNI5</accession>
<feature type="signal peptide" evidence="1">
    <location>
        <begin position="1"/>
        <end position="30"/>
    </location>
</feature>
<evidence type="ECO:0000313" key="2">
    <source>
        <dbReference type="EMBL" id="MDC0715212.1"/>
    </source>
</evidence>
<dbReference type="EMBL" id="JAQNDM010000002">
    <property type="protein sequence ID" value="MDC0715212.1"/>
    <property type="molecule type" value="Genomic_DNA"/>
</dbReference>
<keyword evidence="3" id="KW-1185">Reference proteome</keyword>
<evidence type="ECO:0000256" key="1">
    <source>
        <dbReference type="SAM" id="SignalP"/>
    </source>
</evidence>
<dbReference type="Proteomes" id="UP001221838">
    <property type="component" value="Unassembled WGS sequence"/>
</dbReference>
<name>A0ABT5DNI5_9BACT</name>
<comment type="caution">
    <text evidence="2">The sequence shown here is derived from an EMBL/GenBank/DDBJ whole genome shotgun (WGS) entry which is preliminary data.</text>
</comment>
<dbReference type="Gene3D" id="1.25.40.10">
    <property type="entry name" value="Tetratricopeptide repeat domain"/>
    <property type="match status" value="1"/>
</dbReference>
<dbReference type="RefSeq" id="WP_272145883.1">
    <property type="nucleotide sequence ID" value="NZ_JAQNDM010000002.1"/>
</dbReference>